<keyword evidence="2" id="KW-1185">Reference proteome</keyword>
<dbReference type="EMBL" id="CAXKWB010079286">
    <property type="protein sequence ID" value="CAL4203380.1"/>
    <property type="molecule type" value="Genomic_DNA"/>
</dbReference>
<comment type="caution">
    <text evidence="1">The sequence shown here is derived from an EMBL/GenBank/DDBJ whole genome shotgun (WGS) entry which is preliminary data.</text>
</comment>
<gene>
    <name evidence="1" type="ORF">MNOR_LOCUS37774</name>
</gene>
<name>A0AAV2SMU1_MEGNR</name>
<dbReference type="Proteomes" id="UP001497623">
    <property type="component" value="Unassembled WGS sequence"/>
</dbReference>
<organism evidence="1 2">
    <name type="scientific">Meganyctiphanes norvegica</name>
    <name type="common">Northern krill</name>
    <name type="synonym">Thysanopoda norvegica</name>
    <dbReference type="NCBI Taxonomy" id="48144"/>
    <lineage>
        <taxon>Eukaryota</taxon>
        <taxon>Metazoa</taxon>
        <taxon>Ecdysozoa</taxon>
        <taxon>Arthropoda</taxon>
        <taxon>Crustacea</taxon>
        <taxon>Multicrustacea</taxon>
        <taxon>Malacostraca</taxon>
        <taxon>Eumalacostraca</taxon>
        <taxon>Eucarida</taxon>
        <taxon>Euphausiacea</taxon>
        <taxon>Euphausiidae</taxon>
        <taxon>Meganyctiphanes</taxon>
    </lineage>
</organism>
<dbReference type="AlphaFoldDB" id="A0AAV2SMU1"/>
<protein>
    <submittedName>
        <fullName evidence="1">Uncharacterized protein</fullName>
    </submittedName>
</protein>
<feature type="non-terminal residue" evidence="1">
    <location>
        <position position="249"/>
    </location>
</feature>
<evidence type="ECO:0000313" key="1">
    <source>
        <dbReference type="EMBL" id="CAL4203380.1"/>
    </source>
</evidence>
<evidence type="ECO:0000313" key="2">
    <source>
        <dbReference type="Proteomes" id="UP001497623"/>
    </source>
</evidence>
<proteinExistence type="predicted"/>
<feature type="non-terminal residue" evidence="1">
    <location>
        <position position="1"/>
    </location>
</feature>
<reference evidence="1 2" key="1">
    <citation type="submission" date="2024-05" db="EMBL/GenBank/DDBJ databases">
        <authorList>
            <person name="Wallberg A."/>
        </authorList>
    </citation>
    <scope>NUCLEOTIDE SEQUENCE [LARGE SCALE GENOMIC DNA]</scope>
</reference>
<accession>A0AAV2SMU1</accession>
<sequence length="249" mass="27532">VTTSNGHSTAWANTISTINSDGKYDQKTLKGSIITNKVFNPVVKEYSRFLNLSDENTLERIVWPLIMFASYARLGNDLYTYAVALTMAVKYNVTVAVSETIFADVTTFLDPNALQLHVISKYNVTVALHVINVTTFLDPNALLLHVINVTTFLDPNALQLHVINVTTLLDPNALQLHVINVTTFLDLNAPQLHVISKYNVTDALHVINVTTLLDPNALQLHVINIGVNSARAFFEVWSLSGNIGALKLY</sequence>